<dbReference type="AlphaFoldDB" id="A0A8T2XVR8"/>
<dbReference type="InterPro" id="IPR033138">
    <property type="entry name" value="Cu_oxidase_CS"/>
</dbReference>
<keyword evidence="7" id="KW-0186">Copper</keyword>
<organism evidence="9 10">
    <name type="scientific">Populus deltoides</name>
    <name type="common">Eastern poplar</name>
    <name type="synonym">Eastern cottonwood</name>
    <dbReference type="NCBI Taxonomy" id="3696"/>
    <lineage>
        <taxon>Eukaryota</taxon>
        <taxon>Viridiplantae</taxon>
        <taxon>Streptophyta</taxon>
        <taxon>Embryophyta</taxon>
        <taxon>Tracheophyta</taxon>
        <taxon>Spermatophyta</taxon>
        <taxon>Magnoliopsida</taxon>
        <taxon>eudicotyledons</taxon>
        <taxon>Gunneridae</taxon>
        <taxon>Pentapetalae</taxon>
        <taxon>rosids</taxon>
        <taxon>fabids</taxon>
        <taxon>Malpighiales</taxon>
        <taxon>Salicaceae</taxon>
        <taxon>Saliceae</taxon>
        <taxon>Populus</taxon>
    </lineage>
</organism>
<evidence type="ECO:0000256" key="7">
    <source>
        <dbReference type="ARBA" id="ARBA00023008"/>
    </source>
</evidence>
<accession>A0A8T2XVR8</accession>
<keyword evidence="6" id="KW-0560">Oxidoreductase</keyword>
<evidence type="ECO:0000256" key="3">
    <source>
        <dbReference type="ARBA" id="ARBA00022525"/>
    </source>
</evidence>
<comment type="similarity">
    <text evidence="2">Belongs to the multicopper oxidase family.</text>
</comment>
<reference evidence="9" key="1">
    <citation type="journal article" date="2021" name="J. Hered.">
        <title>Genome Assembly of Salicaceae Populus deltoides (Eastern Cottonwood) I-69 Based on Nanopore Sequencing and Hi-C Technologies.</title>
        <authorList>
            <person name="Bai S."/>
            <person name="Wu H."/>
            <person name="Zhang J."/>
            <person name="Pan Z."/>
            <person name="Zhao W."/>
            <person name="Li Z."/>
            <person name="Tong C."/>
        </authorList>
    </citation>
    <scope>NUCLEOTIDE SEQUENCE</scope>
    <source>
        <tissue evidence="9">Leaf</tissue>
    </source>
</reference>
<evidence type="ECO:0000313" key="9">
    <source>
        <dbReference type="EMBL" id="KAH8496950.1"/>
    </source>
</evidence>
<evidence type="ECO:0000313" key="10">
    <source>
        <dbReference type="Proteomes" id="UP000807159"/>
    </source>
</evidence>
<dbReference type="InterPro" id="IPR045087">
    <property type="entry name" value="Cu-oxidase_fam"/>
</dbReference>
<keyword evidence="4" id="KW-0479">Metal-binding</keyword>
<dbReference type="GO" id="GO:0005576">
    <property type="term" value="C:extracellular region"/>
    <property type="evidence" value="ECO:0007669"/>
    <property type="project" value="UniProtKB-SubCell"/>
</dbReference>
<dbReference type="GO" id="GO:0005507">
    <property type="term" value="F:copper ion binding"/>
    <property type="evidence" value="ECO:0007669"/>
    <property type="project" value="InterPro"/>
</dbReference>
<evidence type="ECO:0000256" key="6">
    <source>
        <dbReference type="ARBA" id="ARBA00023002"/>
    </source>
</evidence>
<dbReference type="PROSITE" id="PS00079">
    <property type="entry name" value="MULTICOPPER_OXIDASE1"/>
    <property type="match status" value="1"/>
</dbReference>
<feature type="domain" description="Plastocyanin-like" evidence="8">
    <location>
        <begin position="180"/>
        <end position="206"/>
    </location>
</feature>
<comment type="subcellular location">
    <subcellularLocation>
        <location evidence="1">Secreted</location>
    </subcellularLocation>
</comment>
<keyword evidence="5" id="KW-0677">Repeat</keyword>
<dbReference type="InterPro" id="IPR008972">
    <property type="entry name" value="Cupredoxin"/>
</dbReference>
<protein>
    <recommendedName>
        <fullName evidence="8">Plastocyanin-like domain-containing protein</fullName>
    </recommendedName>
</protein>
<dbReference type="Proteomes" id="UP000807159">
    <property type="component" value="Chromosome 10"/>
</dbReference>
<evidence type="ECO:0000256" key="4">
    <source>
        <dbReference type="ARBA" id="ARBA00022723"/>
    </source>
</evidence>
<dbReference type="GO" id="GO:0016491">
    <property type="term" value="F:oxidoreductase activity"/>
    <property type="evidence" value="ECO:0007669"/>
    <property type="project" value="UniProtKB-KW"/>
</dbReference>
<dbReference type="PANTHER" id="PTHR11709">
    <property type="entry name" value="MULTI-COPPER OXIDASE"/>
    <property type="match status" value="1"/>
</dbReference>
<dbReference type="PROSITE" id="PS00080">
    <property type="entry name" value="MULTICOPPER_OXIDASE2"/>
    <property type="match status" value="1"/>
</dbReference>
<dbReference type="Gene3D" id="2.60.40.420">
    <property type="entry name" value="Cupredoxins - blue copper proteins"/>
    <property type="match status" value="1"/>
</dbReference>
<dbReference type="InterPro" id="IPR002355">
    <property type="entry name" value="Cu_oxidase_Cu_BS"/>
</dbReference>
<evidence type="ECO:0000256" key="1">
    <source>
        <dbReference type="ARBA" id="ARBA00004613"/>
    </source>
</evidence>
<dbReference type="SUPFAM" id="SSF49503">
    <property type="entry name" value="Cupredoxins"/>
    <property type="match status" value="1"/>
</dbReference>
<evidence type="ECO:0000256" key="5">
    <source>
        <dbReference type="ARBA" id="ARBA00022737"/>
    </source>
</evidence>
<dbReference type="PANTHER" id="PTHR11709:SF317">
    <property type="entry name" value="LACCASE"/>
    <property type="match status" value="1"/>
</dbReference>
<keyword evidence="10" id="KW-1185">Reference proteome</keyword>
<gene>
    <name evidence="9" type="ORF">H0E87_019611</name>
</gene>
<comment type="caution">
    <text evidence="9">The sequence shown here is derived from an EMBL/GenBank/DDBJ whole genome shotgun (WGS) entry which is preliminary data.</text>
</comment>
<dbReference type="EMBL" id="JACEGQ020000010">
    <property type="protein sequence ID" value="KAH8496950.1"/>
    <property type="molecule type" value="Genomic_DNA"/>
</dbReference>
<evidence type="ECO:0000256" key="2">
    <source>
        <dbReference type="ARBA" id="ARBA00010609"/>
    </source>
</evidence>
<proteinExistence type="inferred from homology"/>
<evidence type="ECO:0000259" key="8">
    <source>
        <dbReference type="Pfam" id="PF07731"/>
    </source>
</evidence>
<sequence>MEYYQARTMLLVIFIFPALVECKVRLYNFRFANFFGTGNRELDCENHCLIILAALRAGEWWKADVEAVVNQATMTGLPPNISDAHTVNGQTGAVPGCTSPVAVDNVTAIAFLRYKGTLAFSPPVLTTTPAINATPATSTFMDKLRSLNSKKYPANVPLTVDHDLYFAIGVGIDPCATCTNGVWFLHCHLEVHTTWGLKMAFVVDNGGIC</sequence>
<dbReference type="InterPro" id="IPR011706">
    <property type="entry name" value="Cu-oxidase_C"/>
</dbReference>
<dbReference type="Pfam" id="PF07731">
    <property type="entry name" value="Cu-oxidase_2"/>
    <property type="match status" value="1"/>
</dbReference>
<name>A0A8T2XVR8_POPDE</name>
<keyword evidence="3" id="KW-0964">Secreted</keyword>